<dbReference type="Pfam" id="PF04226">
    <property type="entry name" value="Transgly_assoc"/>
    <property type="match status" value="1"/>
</dbReference>
<keyword evidence="6 7" id="KW-0472">Membrane</keyword>
<dbReference type="AlphaFoldDB" id="V5HGE3"/>
<keyword evidence="4 7" id="KW-0812">Transmembrane</keyword>
<evidence type="ECO:0000256" key="1">
    <source>
        <dbReference type="ARBA" id="ARBA00004651"/>
    </source>
</evidence>
<comment type="subcellular location">
    <subcellularLocation>
        <location evidence="1">Cell membrane</location>
        <topology evidence="1">Multi-pass membrane protein</topology>
    </subcellularLocation>
</comment>
<keyword evidence="5 7" id="KW-1133">Transmembrane helix</keyword>
<evidence type="ECO:0000313" key="8">
    <source>
        <dbReference type="EMBL" id="GAD88525.1"/>
    </source>
</evidence>
<feature type="transmembrane region" description="Helical" evidence="7">
    <location>
        <begin position="28"/>
        <end position="49"/>
    </location>
</feature>
<dbReference type="PANTHER" id="PTHR33884">
    <property type="entry name" value="UPF0410 PROTEIN YMGE"/>
    <property type="match status" value="1"/>
</dbReference>
<reference evidence="8 9" key="1">
    <citation type="submission" date="2013-11" db="EMBL/GenBank/DDBJ databases">
        <title>Whole genome shotgun sequence of Vibrio halioticoli NBRC 102217.</title>
        <authorList>
            <person name="Isaki S."/>
            <person name="Kimura A."/>
            <person name="Ohji S."/>
            <person name="Hosoyama A."/>
            <person name="Fujita N."/>
            <person name="Hashimoto M."/>
            <person name="Hosoyama Y."/>
            <person name="Yamazoe A."/>
        </authorList>
    </citation>
    <scope>NUCLEOTIDE SEQUENCE [LARGE SCALE GENOMIC DNA]</scope>
    <source>
        <strain evidence="8 9">NBRC 102217</strain>
    </source>
</reference>
<evidence type="ECO:0000256" key="4">
    <source>
        <dbReference type="ARBA" id="ARBA00022692"/>
    </source>
</evidence>
<dbReference type="EMBL" id="BAUJ01000005">
    <property type="protein sequence ID" value="GAD88525.1"/>
    <property type="molecule type" value="Genomic_DNA"/>
</dbReference>
<dbReference type="GO" id="GO:0005886">
    <property type="term" value="C:plasma membrane"/>
    <property type="evidence" value="ECO:0007669"/>
    <property type="project" value="UniProtKB-SubCell"/>
</dbReference>
<evidence type="ECO:0008006" key="10">
    <source>
        <dbReference type="Google" id="ProtNLM"/>
    </source>
</evidence>
<proteinExistence type="inferred from homology"/>
<dbReference type="RefSeq" id="WP_023402911.1">
    <property type="nucleotide sequence ID" value="NZ_BAUJ01000005.1"/>
</dbReference>
<evidence type="ECO:0000256" key="2">
    <source>
        <dbReference type="ARBA" id="ARBA00011006"/>
    </source>
</evidence>
<dbReference type="eggNOG" id="COG2261">
    <property type="taxonomic scope" value="Bacteria"/>
</dbReference>
<evidence type="ECO:0000256" key="3">
    <source>
        <dbReference type="ARBA" id="ARBA00022475"/>
    </source>
</evidence>
<dbReference type="Proteomes" id="UP000017800">
    <property type="component" value="Unassembled WGS sequence"/>
</dbReference>
<feature type="transmembrane region" description="Helical" evidence="7">
    <location>
        <begin position="56"/>
        <end position="77"/>
    </location>
</feature>
<organism evidence="8 9">
    <name type="scientific">Vibrio halioticoli NBRC 102217</name>
    <dbReference type="NCBI Taxonomy" id="1219072"/>
    <lineage>
        <taxon>Bacteria</taxon>
        <taxon>Pseudomonadati</taxon>
        <taxon>Pseudomonadota</taxon>
        <taxon>Gammaproteobacteria</taxon>
        <taxon>Vibrionales</taxon>
        <taxon>Vibrionaceae</taxon>
        <taxon>Vibrio</taxon>
    </lineage>
</organism>
<accession>V5HGE3</accession>
<comment type="similarity">
    <text evidence="2">Belongs to the UPF0410 family.</text>
</comment>
<keyword evidence="3" id="KW-1003">Cell membrane</keyword>
<dbReference type="PANTHER" id="PTHR33884:SF3">
    <property type="entry name" value="UPF0410 PROTEIN YMGE"/>
    <property type="match status" value="1"/>
</dbReference>
<evidence type="ECO:0000256" key="5">
    <source>
        <dbReference type="ARBA" id="ARBA00022989"/>
    </source>
</evidence>
<dbReference type="InterPro" id="IPR007341">
    <property type="entry name" value="Transgly_assoc"/>
</dbReference>
<evidence type="ECO:0000256" key="6">
    <source>
        <dbReference type="ARBA" id="ARBA00023136"/>
    </source>
</evidence>
<sequence>MNIILFLLIGAVAGWLAGNFMKGGGFGVVGNIVVGVLGAVVGGTVFNAIGLAAGGIIGSLVVSTVGAILLLYIVGFIKRL</sequence>
<evidence type="ECO:0000313" key="9">
    <source>
        <dbReference type="Proteomes" id="UP000017800"/>
    </source>
</evidence>
<keyword evidence="9" id="KW-1185">Reference proteome</keyword>
<comment type="caution">
    <text evidence="8">The sequence shown here is derived from an EMBL/GenBank/DDBJ whole genome shotgun (WGS) entry which is preliminary data.</text>
</comment>
<evidence type="ECO:0000256" key="7">
    <source>
        <dbReference type="SAM" id="Phobius"/>
    </source>
</evidence>
<name>V5HGE3_9VIBR</name>
<protein>
    <recommendedName>
        <fullName evidence="10">Transglycosylase associated protein</fullName>
    </recommendedName>
</protein>
<gene>
    <name evidence="8" type="ORF">VHA01S_005_01290</name>
</gene>